<evidence type="ECO:0000256" key="1">
    <source>
        <dbReference type="SAM" id="SignalP"/>
    </source>
</evidence>
<dbReference type="AlphaFoldDB" id="A0A167LXZ1"/>
<reference evidence="3" key="1">
    <citation type="submission" date="2015-06" db="EMBL/GenBank/DDBJ databases">
        <title>Expansion of signal transduction pathways in fungi by whole-genome duplication.</title>
        <authorList>
            <consortium name="DOE Joint Genome Institute"/>
            <person name="Corrochano L.M."/>
            <person name="Kuo A."/>
            <person name="Marcet-Houben M."/>
            <person name="Polaino S."/>
            <person name="Salamov A."/>
            <person name="Villalobos J.M."/>
            <person name="Alvarez M.I."/>
            <person name="Avalos J."/>
            <person name="Benito E.P."/>
            <person name="Benoit I."/>
            <person name="Burger G."/>
            <person name="Camino L.P."/>
            <person name="Canovas D."/>
            <person name="Cerda-Olmedo E."/>
            <person name="Cheng J.-F."/>
            <person name="Dominguez A."/>
            <person name="Elias M."/>
            <person name="Eslava A.P."/>
            <person name="Glaser F."/>
            <person name="Grimwood J."/>
            <person name="Gutierrez G."/>
            <person name="Heitman J."/>
            <person name="Henrissat B."/>
            <person name="Iturriaga E.A."/>
            <person name="Lang B.F."/>
            <person name="Lavin J.L."/>
            <person name="Lee S."/>
            <person name="Li W."/>
            <person name="Lindquist E."/>
            <person name="Lopez-Garcia S."/>
            <person name="Luque E.M."/>
            <person name="Marcos A.T."/>
            <person name="Martin J."/>
            <person name="McCluskey K."/>
            <person name="Medina H.R."/>
            <person name="Miralles-Duran A."/>
            <person name="Miyazaki A."/>
            <person name="Munoz-Torres E."/>
            <person name="Oguiza J.A."/>
            <person name="Ohm R."/>
            <person name="Olmedo M."/>
            <person name="Orejas M."/>
            <person name="Ortiz-Castellanos L."/>
            <person name="Pisabarro A.G."/>
            <person name="Rodriguez-Romero J."/>
            <person name="Ruiz-Herrera J."/>
            <person name="Ruiz-Vazquez R."/>
            <person name="Sanz C."/>
            <person name="Schackwitz W."/>
            <person name="Schmutz J."/>
            <person name="Shahriari M."/>
            <person name="Shelest E."/>
            <person name="Silva-Franco F."/>
            <person name="Soanes D."/>
            <person name="Syed K."/>
            <person name="Tagua V.G."/>
            <person name="Talbot N.J."/>
            <person name="Thon M."/>
            <person name="De vries R.P."/>
            <person name="Wiebenga A."/>
            <person name="Yadav J.S."/>
            <person name="Braun E.L."/>
            <person name="Baker S."/>
            <person name="Garre V."/>
            <person name="Horwitz B."/>
            <person name="Torres-Martinez S."/>
            <person name="Idnurm A."/>
            <person name="Herrera-Estrella A."/>
            <person name="Gabaldon T."/>
            <person name="Grigoriev I.V."/>
        </authorList>
    </citation>
    <scope>NUCLEOTIDE SEQUENCE [LARGE SCALE GENOMIC DNA]</scope>
    <source>
        <strain evidence="3">NRRL 1555(-)</strain>
    </source>
</reference>
<dbReference type="VEuPathDB" id="FungiDB:PHYBLDRAFT_66416"/>
<dbReference type="EMBL" id="KV440986">
    <property type="protein sequence ID" value="OAD71324.1"/>
    <property type="molecule type" value="Genomic_DNA"/>
</dbReference>
<keyword evidence="3" id="KW-1185">Reference proteome</keyword>
<feature type="chain" id="PRO_5007890049" evidence="1">
    <location>
        <begin position="26"/>
        <end position="143"/>
    </location>
</feature>
<feature type="signal peptide" evidence="1">
    <location>
        <begin position="1"/>
        <end position="25"/>
    </location>
</feature>
<protein>
    <submittedName>
        <fullName evidence="2">Uncharacterized protein</fullName>
    </submittedName>
</protein>
<dbReference type="GeneID" id="29002545"/>
<gene>
    <name evidence="2" type="ORF">PHYBLDRAFT_66416</name>
</gene>
<organism evidence="2 3">
    <name type="scientific">Phycomyces blakesleeanus (strain ATCC 8743b / DSM 1359 / FGSC 10004 / NBRC 33097 / NRRL 1555)</name>
    <dbReference type="NCBI Taxonomy" id="763407"/>
    <lineage>
        <taxon>Eukaryota</taxon>
        <taxon>Fungi</taxon>
        <taxon>Fungi incertae sedis</taxon>
        <taxon>Mucoromycota</taxon>
        <taxon>Mucoromycotina</taxon>
        <taxon>Mucoromycetes</taxon>
        <taxon>Mucorales</taxon>
        <taxon>Phycomycetaceae</taxon>
        <taxon>Phycomyces</taxon>
    </lineage>
</organism>
<sequence>MFSNLTAFVLCILVIIGGLVNPSAGAPHLVTRDTGCQGVDVLYPSASTVVHRSEEQTIYLILGSRIENASLSEVSIVRKEDEKTLSMVVWTSDEKDQMSKITAIQQDLNRLNTTLPNHFWFRANVDQGDQSCQYESEIFEITE</sequence>
<name>A0A167LXZ1_PHYB8</name>
<accession>A0A167LXZ1</accession>
<dbReference type="RefSeq" id="XP_018289364.1">
    <property type="nucleotide sequence ID" value="XM_018441639.1"/>
</dbReference>
<proteinExistence type="predicted"/>
<evidence type="ECO:0000313" key="2">
    <source>
        <dbReference type="EMBL" id="OAD71324.1"/>
    </source>
</evidence>
<evidence type="ECO:0000313" key="3">
    <source>
        <dbReference type="Proteomes" id="UP000077315"/>
    </source>
</evidence>
<dbReference type="Proteomes" id="UP000077315">
    <property type="component" value="Unassembled WGS sequence"/>
</dbReference>
<keyword evidence="1" id="KW-0732">Signal</keyword>
<dbReference type="OrthoDB" id="2249545at2759"/>
<dbReference type="InParanoid" id="A0A167LXZ1"/>